<keyword evidence="3" id="KW-1185">Reference proteome</keyword>
<sequence length="475" mass="52216">MRFWFSIRDIVLCRRSSSCRGSPSRIYGPTDLKDTFLIEQVEDEVKSLVARIQNLYGKVQDPAHRNGFCFGLLDPISNIVVSSVISAAVPTSDEPRAPAGGTRDEEDMAMRSLSGLVTFLTCLFPYLPEAEAYLDSAGADPIVACLLIIRRRGMREFYPCPVNAMAAIETALRCAAVAAHHPDLQQLVLGWKLLSPHLHMFWFSYASRYRPQDVAMAVLNGAGRTSGDSSGCSITMEKSWHYAQIRLGYIWVKELPPARAAMKRMLLATIHGFYLEALARLPTTELCSQYHRGMLMGGYCYGPLDPVSNIIFNALWYEQRFPSTNHLTLQMISTKCLWRITARSLYGLVSFLCTRYPALTPDLALQSLLVDWSGCYQVGSGKTGGARELQLRAVDSRTPSASAEEAYAAAAVFHQDPSAQKELLGSPSAMPTLLVASERLQQGRVTLSPGCFVPLSVIQVSLDQQGIGLATAAST</sequence>
<evidence type="ECO:0000259" key="1">
    <source>
        <dbReference type="Pfam" id="PF20235"/>
    </source>
</evidence>
<reference evidence="2" key="1">
    <citation type="journal article" date="2018" name="DNA Res.">
        <title>Multiple hybrid de novo genome assembly of finger millet, an orphan allotetraploid crop.</title>
        <authorList>
            <person name="Hatakeyama M."/>
            <person name="Aluri S."/>
            <person name="Balachadran M.T."/>
            <person name="Sivarajan S.R."/>
            <person name="Patrignani A."/>
            <person name="Gruter S."/>
            <person name="Poveda L."/>
            <person name="Shimizu-Inatsugi R."/>
            <person name="Baeten J."/>
            <person name="Francoijs K.J."/>
            <person name="Nataraja K.N."/>
            <person name="Reddy Y.A.N."/>
            <person name="Phadnis S."/>
            <person name="Ravikumar R.L."/>
            <person name="Schlapbach R."/>
            <person name="Sreeman S.M."/>
            <person name="Shimizu K.K."/>
        </authorList>
    </citation>
    <scope>NUCLEOTIDE SEQUENCE</scope>
</reference>
<dbReference type="PANTHER" id="PTHR33120:SF57">
    <property type="entry name" value="PIR2-LIKE HELICAL DOMAIN-CONTAINING PROTEIN"/>
    <property type="match status" value="1"/>
</dbReference>
<organism evidence="2 3">
    <name type="scientific">Eleusine coracana subsp. coracana</name>
    <dbReference type="NCBI Taxonomy" id="191504"/>
    <lineage>
        <taxon>Eukaryota</taxon>
        <taxon>Viridiplantae</taxon>
        <taxon>Streptophyta</taxon>
        <taxon>Embryophyta</taxon>
        <taxon>Tracheophyta</taxon>
        <taxon>Spermatophyta</taxon>
        <taxon>Magnoliopsida</taxon>
        <taxon>Liliopsida</taxon>
        <taxon>Poales</taxon>
        <taxon>Poaceae</taxon>
        <taxon>PACMAD clade</taxon>
        <taxon>Chloridoideae</taxon>
        <taxon>Cynodonteae</taxon>
        <taxon>Eleusininae</taxon>
        <taxon>Eleusine</taxon>
    </lineage>
</organism>
<reference evidence="2" key="2">
    <citation type="submission" date="2021-12" db="EMBL/GenBank/DDBJ databases">
        <title>Resequencing data analysis of finger millet.</title>
        <authorList>
            <person name="Hatakeyama M."/>
            <person name="Aluri S."/>
            <person name="Balachadran M.T."/>
            <person name="Sivarajan S.R."/>
            <person name="Poveda L."/>
            <person name="Shimizu-Inatsugi R."/>
            <person name="Schlapbach R."/>
            <person name="Sreeman S.M."/>
            <person name="Shimizu K.K."/>
        </authorList>
    </citation>
    <scope>NUCLEOTIDE SEQUENCE</scope>
</reference>
<dbReference type="Pfam" id="PF20235">
    <property type="entry name" value="PIR2-like_helical"/>
    <property type="match status" value="2"/>
</dbReference>
<evidence type="ECO:0000313" key="3">
    <source>
        <dbReference type="Proteomes" id="UP001054889"/>
    </source>
</evidence>
<gene>
    <name evidence="2" type="primary">ga18302</name>
    <name evidence="2" type="ORF">PR202_ga18302</name>
</gene>
<dbReference type="EMBL" id="BQKI01000008">
    <property type="protein sequence ID" value="GJN01067.1"/>
    <property type="molecule type" value="Genomic_DNA"/>
</dbReference>
<dbReference type="Proteomes" id="UP001054889">
    <property type="component" value="Unassembled WGS sequence"/>
</dbReference>
<accession>A0AAV5CRI0</accession>
<protein>
    <recommendedName>
        <fullName evidence="1">PIR2-like helical domain-containing protein</fullName>
    </recommendedName>
</protein>
<name>A0AAV5CRI0_ELECO</name>
<dbReference type="AlphaFoldDB" id="A0AAV5CRI0"/>
<dbReference type="InterPro" id="IPR046527">
    <property type="entry name" value="PIR2-like_helical"/>
</dbReference>
<evidence type="ECO:0000313" key="2">
    <source>
        <dbReference type="EMBL" id="GJN01067.1"/>
    </source>
</evidence>
<comment type="caution">
    <text evidence="2">The sequence shown here is derived from an EMBL/GenBank/DDBJ whole genome shotgun (WGS) entry which is preliminary data.</text>
</comment>
<proteinExistence type="predicted"/>
<feature type="domain" description="PIR2-like helical" evidence="1">
    <location>
        <begin position="64"/>
        <end position="147"/>
    </location>
</feature>
<feature type="domain" description="PIR2-like helical" evidence="1">
    <location>
        <begin position="269"/>
        <end position="370"/>
    </location>
</feature>
<dbReference type="PANTHER" id="PTHR33120">
    <property type="entry name" value="EXPRESSED PROTEIN-RELATED"/>
    <property type="match status" value="1"/>
</dbReference>